<accession>A0A1W2WCT4</accession>
<comment type="similarity">
    <text evidence="2 7">Belongs to the GPN-loop GTPase family.</text>
</comment>
<dbReference type="EMBL" id="EAAA01001432">
    <property type="status" value="NOT_ANNOTATED_CDS"/>
    <property type="molecule type" value="Genomic_DNA"/>
</dbReference>
<evidence type="ECO:0000256" key="2">
    <source>
        <dbReference type="ARBA" id="ARBA00005290"/>
    </source>
</evidence>
<dbReference type="PANTHER" id="PTHR21231">
    <property type="entry name" value="XPA-BINDING PROTEIN 1-RELATED"/>
    <property type="match status" value="1"/>
</dbReference>
<accession>H2XWU7</accession>
<keyword evidence="9" id="KW-1185">Reference proteome</keyword>
<dbReference type="GO" id="GO:0003924">
    <property type="term" value="F:GTPase activity"/>
    <property type="evidence" value="ECO:0000318"/>
    <property type="project" value="GO_Central"/>
</dbReference>
<organism evidence="8 9">
    <name type="scientific">Ciona intestinalis</name>
    <name type="common">Transparent sea squirt</name>
    <name type="synonym">Ascidia intestinalis</name>
    <dbReference type="NCBI Taxonomy" id="7719"/>
    <lineage>
        <taxon>Eukaryota</taxon>
        <taxon>Metazoa</taxon>
        <taxon>Chordata</taxon>
        <taxon>Tunicata</taxon>
        <taxon>Ascidiacea</taxon>
        <taxon>Phlebobranchia</taxon>
        <taxon>Cionidae</taxon>
        <taxon>Ciona</taxon>
    </lineage>
</organism>
<dbReference type="CDD" id="cd17872">
    <property type="entry name" value="GPN3"/>
    <property type="match status" value="1"/>
</dbReference>
<reference evidence="8" key="3">
    <citation type="submission" date="2025-08" db="UniProtKB">
        <authorList>
            <consortium name="Ensembl"/>
        </authorList>
    </citation>
    <scope>IDENTIFICATION</scope>
</reference>
<sequence>MPKFAQIVMGPAGSGKSTYCAMLEEHFRALKRRCFIVNFDPAAENFKYSVTVDVRELVQLEDVMEDDDLKFGPNGGLIFCMEYVMKNLEWLRDNLEAQDDDYFIFDCPGQIELYTHLPAMKQLTETLQSWDFRICGVFLVDAQFLGDPSKFVSGVLSSLSCMVNLEIPHISIMSKLDLLPKRSKKQIRKYLDPDMIAIADSEESQSSYHSRKFSNLTRVICELIDDYGMVRFLPLDRSDEDSIDIILQNIDMSLQYGEDLEVQDKDFDQDLPESTE</sequence>
<dbReference type="STRING" id="7719.ENSCINP00000034131"/>
<dbReference type="FunCoup" id="H2XWU7">
    <property type="interactions" value="765"/>
</dbReference>
<reference evidence="8" key="2">
    <citation type="journal article" date="2008" name="Genome Biol.">
        <title>Improved genome assembly and evidence-based global gene model set for the chordate Ciona intestinalis: new insight into intron and operon populations.</title>
        <authorList>
            <person name="Satou Y."/>
            <person name="Mineta K."/>
            <person name="Ogasawara M."/>
            <person name="Sasakura Y."/>
            <person name="Shoguchi E."/>
            <person name="Ueno K."/>
            <person name="Yamada L."/>
            <person name="Matsumoto J."/>
            <person name="Wasserscheid J."/>
            <person name="Dewar K."/>
            <person name="Wiley G.B."/>
            <person name="Macmil S.L."/>
            <person name="Roe B.A."/>
            <person name="Zeller R.W."/>
            <person name="Hastings K.E."/>
            <person name="Lemaire P."/>
            <person name="Lindquist E."/>
            <person name="Endo T."/>
            <person name="Hotta K."/>
            <person name="Inaba K."/>
        </authorList>
    </citation>
    <scope>NUCLEOTIDE SEQUENCE [LARGE SCALE GENOMIC DNA]</scope>
    <source>
        <strain evidence="8">wild type</strain>
    </source>
</reference>
<dbReference type="InterPro" id="IPR004130">
    <property type="entry name" value="Gpn"/>
</dbReference>
<dbReference type="Proteomes" id="UP000008144">
    <property type="component" value="Chromosome 2"/>
</dbReference>
<dbReference type="GeneID" id="100180720"/>
<dbReference type="OrthoDB" id="5839at2759"/>
<keyword evidence="4 7" id="KW-0547">Nucleotide-binding</keyword>
<dbReference type="FunFam" id="3.40.50.300:FF:000616">
    <property type="entry name" value="GPN-loop GTPase 3"/>
    <property type="match status" value="1"/>
</dbReference>
<dbReference type="GeneTree" id="ENSGT00950000183172"/>
<gene>
    <name evidence="8" type="primary">LOC100180720</name>
</gene>
<keyword evidence="5 7" id="KW-0378">Hydrolase</keyword>
<evidence type="ECO:0000256" key="3">
    <source>
        <dbReference type="ARBA" id="ARBA00014587"/>
    </source>
</evidence>
<protein>
    <recommendedName>
        <fullName evidence="3 7">GPN-loop GTPase 3</fullName>
    </recommendedName>
</protein>
<dbReference type="Ensembl" id="ENSCINT00000035547.1">
    <property type="protein sequence ID" value="ENSCINP00000034131.1"/>
    <property type="gene ID" value="ENSCING00000021004.1"/>
</dbReference>
<comment type="subunit">
    <text evidence="7">Binds to RNA polymerase II (RNAPII).</text>
</comment>
<proteinExistence type="inferred from homology"/>
<dbReference type="InParanoid" id="H2XWU7"/>
<dbReference type="InterPro" id="IPR030228">
    <property type="entry name" value="Gpn3"/>
</dbReference>
<dbReference type="PANTHER" id="PTHR21231:SF7">
    <property type="entry name" value="GPN-LOOP GTPASE 3"/>
    <property type="match status" value="1"/>
</dbReference>
<dbReference type="GO" id="GO:0005525">
    <property type="term" value="F:GTP binding"/>
    <property type="evidence" value="ECO:0007669"/>
    <property type="project" value="UniProtKB-KW"/>
</dbReference>
<dbReference type="InterPro" id="IPR027417">
    <property type="entry name" value="P-loop_NTPase"/>
</dbReference>
<dbReference type="RefSeq" id="XP_002128720.1">
    <property type="nucleotide sequence ID" value="XM_002128684.4"/>
</dbReference>
<name>H2XWU7_CIOIN</name>
<reference evidence="8" key="4">
    <citation type="submission" date="2025-09" db="UniProtKB">
        <authorList>
            <consortium name="Ensembl"/>
        </authorList>
    </citation>
    <scope>IDENTIFICATION</scope>
</reference>
<evidence type="ECO:0000256" key="1">
    <source>
        <dbReference type="ARBA" id="ARBA00002411"/>
    </source>
</evidence>
<comment type="function">
    <text evidence="1">Small GTPase required for proper localization of RNA polymerase II (RNAPII). May act at an RNAP assembly step prior to nuclear import.</text>
</comment>
<comment type="function">
    <text evidence="7">Small GTPase required for proper nuclear import of RNA polymerase II and III (RNAPII and RNAPIII). May act at an RNAP assembly step prior to nuclear import.</text>
</comment>
<dbReference type="KEGG" id="cin:100180720"/>
<evidence type="ECO:0000256" key="7">
    <source>
        <dbReference type="RuleBase" id="RU365059"/>
    </source>
</evidence>
<evidence type="ECO:0000313" key="9">
    <source>
        <dbReference type="Proteomes" id="UP000008144"/>
    </source>
</evidence>
<evidence type="ECO:0000256" key="4">
    <source>
        <dbReference type="ARBA" id="ARBA00022741"/>
    </source>
</evidence>
<reference evidence="9" key="1">
    <citation type="journal article" date="2002" name="Science">
        <title>The draft genome of Ciona intestinalis: insights into chordate and vertebrate origins.</title>
        <authorList>
            <person name="Dehal P."/>
            <person name="Satou Y."/>
            <person name="Campbell R.K."/>
            <person name="Chapman J."/>
            <person name="Degnan B."/>
            <person name="De Tomaso A."/>
            <person name="Davidson B."/>
            <person name="Di Gregorio A."/>
            <person name="Gelpke M."/>
            <person name="Goodstein D.M."/>
            <person name="Harafuji N."/>
            <person name="Hastings K.E."/>
            <person name="Ho I."/>
            <person name="Hotta K."/>
            <person name="Huang W."/>
            <person name="Kawashima T."/>
            <person name="Lemaire P."/>
            <person name="Martinez D."/>
            <person name="Meinertzhagen I.A."/>
            <person name="Necula S."/>
            <person name="Nonaka M."/>
            <person name="Putnam N."/>
            <person name="Rash S."/>
            <person name="Saiga H."/>
            <person name="Satake M."/>
            <person name="Terry A."/>
            <person name="Yamada L."/>
            <person name="Wang H.G."/>
            <person name="Awazu S."/>
            <person name="Azumi K."/>
            <person name="Boore J."/>
            <person name="Branno M."/>
            <person name="Chin-Bow S."/>
            <person name="DeSantis R."/>
            <person name="Doyle S."/>
            <person name="Francino P."/>
            <person name="Keys D.N."/>
            <person name="Haga S."/>
            <person name="Hayashi H."/>
            <person name="Hino K."/>
            <person name="Imai K.S."/>
            <person name="Inaba K."/>
            <person name="Kano S."/>
            <person name="Kobayashi K."/>
            <person name="Kobayashi M."/>
            <person name="Lee B.I."/>
            <person name="Makabe K.W."/>
            <person name="Manohar C."/>
            <person name="Matassi G."/>
            <person name="Medina M."/>
            <person name="Mochizuki Y."/>
            <person name="Mount S."/>
            <person name="Morishita T."/>
            <person name="Miura S."/>
            <person name="Nakayama A."/>
            <person name="Nishizaka S."/>
            <person name="Nomoto H."/>
            <person name="Ohta F."/>
            <person name="Oishi K."/>
            <person name="Rigoutsos I."/>
            <person name="Sano M."/>
            <person name="Sasaki A."/>
            <person name="Sasakura Y."/>
            <person name="Shoguchi E."/>
            <person name="Shin-i T."/>
            <person name="Spagnuolo A."/>
            <person name="Stainier D."/>
            <person name="Suzuki M.M."/>
            <person name="Tassy O."/>
            <person name="Takatori N."/>
            <person name="Tokuoka M."/>
            <person name="Yagi K."/>
            <person name="Yoshizaki F."/>
            <person name="Wada S."/>
            <person name="Zhang C."/>
            <person name="Hyatt P.D."/>
            <person name="Larimer F."/>
            <person name="Detter C."/>
            <person name="Doggett N."/>
            <person name="Glavina T."/>
            <person name="Hawkins T."/>
            <person name="Richardson P."/>
            <person name="Lucas S."/>
            <person name="Kohara Y."/>
            <person name="Levine M."/>
            <person name="Satoh N."/>
            <person name="Rokhsar D.S."/>
        </authorList>
    </citation>
    <scope>NUCLEOTIDE SEQUENCE [LARGE SCALE GENOMIC DNA]</scope>
</reference>
<dbReference type="Pfam" id="PF03029">
    <property type="entry name" value="ATP_bind_1"/>
    <property type="match status" value="1"/>
</dbReference>
<evidence type="ECO:0000256" key="5">
    <source>
        <dbReference type="ARBA" id="ARBA00022801"/>
    </source>
</evidence>
<dbReference type="SUPFAM" id="SSF52540">
    <property type="entry name" value="P-loop containing nucleoside triphosphate hydrolases"/>
    <property type="match status" value="1"/>
</dbReference>
<dbReference type="HOGENOM" id="CLU_037460_0_0_1"/>
<evidence type="ECO:0000256" key="6">
    <source>
        <dbReference type="ARBA" id="ARBA00023134"/>
    </source>
</evidence>
<keyword evidence="6 7" id="KW-0342">GTP-binding</keyword>
<dbReference type="OMA" id="LYTHMTV"/>
<dbReference type="Gene3D" id="3.40.50.300">
    <property type="entry name" value="P-loop containing nucleotide triphosphate hydrolases"/>
    <property type="match status" value="1"/>
</dbReference>
<evidence type="ECO:0000313" key="8">
    <source>
        <dbReference type="Ensembl" id="ENSCINP00000034131.1"/>
    </source>
</evidence>
<dbReference type="AlphaFoldDB" id="H2XWU7"/>